<dbReference type="Pfam" id="PF05973">
    <property type="entry name" value="Gp49"/>
    <property type="match status" value="1"/>
</dbReference>
<proteinExistence type="predicted"/>
<dbReference type="Proteomes" id="UP000238358">
    <property type="component" value="Chromosome"/>
</dbReference>
<evidence type="ECO:0000313" key="1">
    <source>
        <dbReference type="EMBL" id="AVO26893.1"/>
    </source>
</evidence>
<evidence type="ECO:0000313" key="2">
    <source>
        <dbReference type="Proteomes" id="UP000238358"/>
    </source>
</evidence>
<dbReference type="EMBL" id="CP027569">
    <property type="protein sequence ID" value="AVO26893.1"/>
    <property type="molecule type" value="Genomic_DNA"/>
</dbReference>
<dbReference type="AlphaFoldDB" id="A0A2S0M621"/>
<dbReference type="RefSeq" id="WP_027895155.1">
    <property type="nucleotide sequence ID" value="NZ_CP027569.1"/>
</dbReference>
<reference evidence="1 2" key="1">
    <citation type="journal article" date="2018" name="Genome Announc.">
        <title>Complete genomes of two Megasphaera elsdenii strains, NCIMB 702410 and ATCC 25940.</title>
        <authorList>
            <person name="Hatmaker E.A."/>
            <person name="O'Dell K."/>
            <person name="Riley L.A."/>
            <person name="Klingeman D.M."/>
            <person name="Guss A.M."/>
        </authorList>
    </citation>
    <scope>NUCLEOTIDE SEQUENCE [LARGE SCALE GENOMIC DNA]</scope>
    <source>
        <strain evidence="1 2">NCIMB702410</strain>
    </source>
</reference>
<organism evidence="1 2">
    <name type="scientific">Megasphaera elsdenii</name>
    <dbReference type="NCBI Taxonomy" id="907"/>
    <lineage>
        <taxon>Bacteria</taxon>
        <taxon>Bacillati</taxon>
        <taxon>Bacillota</taxon>
        <taxon>Negativicutes</taxon>
        <taxon>Veillonellales</taxon>
        <taxon>Veillonellaceae</taxon>
        <taxon>Megasphaera</taxon>
    </lineage>
</organism>
<protein>
    <submittedName>
        <fullName evidence="1">Type II toxin-antitoxin system RelE/ParE family toxin</fullName>
    </submittedName>
</protein>
<sequence length="118" mass="13947">MEFELIFYETSDGQKPVEDFLLGLDVKMRAKMVQMMELLEDKGFELREPYTKSLGDGIFELRCKQASNITRALFFFYIGGKIIITNGFTKKTKKTPPKEIYIAQERRTDYIRRMEELK</sequence>
<dbReference type="InterPro" id="IPR009241">
    <property type="entry name" value="HigB-like"/>
</dbReference>
<accession>A0A2S0M621</accession>
<dbReference type="OrthoDB" id="573082at2"/>
<name>A0A2S0M621_MEGEL</name>
<gene>
    <name evidence="1" type="ORF">C6Y28_04295</name>
</gene>